<protein>
    <submittedName>
        <fullName evidence="2">Conserved uncharacterized protein</fullName>
    </submittedName>
</protein>
<dbReference type="EMBL" id="AAMD01000031">
    <property type="protein sequence ID" value="EAU67554.1"/>
    <property type="molecule type" value="Genomic_DNA"/>
</dbReference>
<dbReference type="KEGG" id="sur:STAUR_7208"/>
<dbReference type="Pfam" id="PF00526">
    <property type="entry name" value="Dicty_CTDC"/>
    <property type="match status" value="1"/>
</dbReference>
<gene>
    <name evidence="2" type="ordered locus">STAUR_7208</name>
    <name evidence="3" type="ORF">STIAU_5925</name>
</gene>
<dbReference type="InterPro" id="IPR001673">
    <property type="entry name" value="S_mold_repeat"/>
</dbReference>
<feature type="chain" id="PRO_5010840298" evidence="1">
    <location>
        <begin position="22"/>
        <end position="709"/>
    </location>
</feature>
<dbReference type="EMBL" id="CP002271">
    <property type="protein sequence ID" value="ADO74964.1"/>
    <property type="molecule type" value="Genomic_DNA"/>
</dbReference>
<dbReference type="Proteomes" id="UP000032702">
    <property type="component" value="Unassembled WGS sequence"/>
</dbReference>
<dbReference type="STRING" id="378806.STAUR_7208"/>
<dbReference type="HOGENOM" id="CLU_389273_0_0_7"/>
<dbReference type="eggNOG" id="ENOG5030WE6">
    <property type="taxonomic scope" value="Bacteria"/>
</dbReference>
<evidence type="ECO:0000313" key="4">
    <source>
        <dbReference type="Proteomes" id="UP000001351"/>
    </source>
</evidence>
<reference evidence="3 5" key="1">
    <citation type="submission" date="2006-04" db="EMBL/GenBank/DDBJ databases">
        <authorList>
            <person name="Nierman W.C."/>
        </authorList>
    </citation>
    <scope>NUCLEOTIDE SEQUENCE [LARGE SCALE GENOMIC DNA]</scope>
    <source>
        <strain evidence="3 5">DW4/3-1</strain>
    </source>
</reference>
<dbReference type="AlphaFoldDB" id="Q095W8"/>
<proteinExistence type="predicted"/>
<reference evidence="2 4" key="2">
    <citation type="journal article" date="2011" name="Mol. Biol. Evol.">
        <title>Comparative genomic analysis of fruiting body formation in Myxococcales.</title>
        <authorList>
            <person name="Huntley S."/>
            <person name="Hamann N."/>
            <person name="Wegener-Feldbrugge S."/>
            <person name="Treuner-Lange A."/>
            <person name="Kube M."/>
            <person name="Reinhardt R."/>
            <person name="Klages S."/>
            <person name="Muller R."/>
            <person name="Ronning C.M."/>
            <person name="Nierman W.C."/>
            <person name="Sogaard-Andersen L."/>
        </authorList>
    </citation>
    <scope>NUCLEOTIDE SEQUENCE [LARGE SCALE GENOMIC DNA]</scope>
    <source>
        <strain evidence="2 4">DW4/3-1</strain>
    </source>
</reference>
<dbReference type="PROSITE" id="PS51257">
    <property type="entry name" value="PROKAR_LIPOPROTEIN"/>
    <property type="match status" value="1"/>
</dbReference>
<dbReference type="RefSeq" id="WP_002612909.1">
    <property type="nucleotide sequence ID" value="NC_014623.1"/>
</dbReference>
<dbReference type="Gene3D" id="2.60.40.10">
    <property type="entry name" value="Immunoglobulins"/>
    <property type="match status" value="1"/>
</dbReference>
<accession>Q095W8</accession>
<keyword evidence="4" id="KW-1185">Reference proteome</keyword>
<evidence type="ECO:0000313" key="3">
    <source>
        <dbReference type="EMBL" id="EAU67554.1"/>
    </source>
</evidence>
<evidence type="ECO:0000313" key="5">
    <source>
        <dbReference type="Proteomes" id="UP000032702"/>
    </source>
</evidence>
<name>Q095W8_STIAD</name>
<dbReference type="OrthoDB" id="5377317at2"/>
<organism evidence="3 5">
    <name type="scientific">Stigmatella aurantiaca (strain DW4/3-1)</name>
    <dbReference type="NCBI Taxonomy" id="378806"/>
    <lineage>
        <taxon>Bacteria</taxon>
        <taxon>Pseudomonadati</taxon>
        <taxon>Myxococcota</taxon>
        <taxon>Myxococcia</taxon>
        <taxon>Myxococcales</taxon>
        <taxon>Cystobacterineae</taxon>
        <taxon>Archangiaceae</taxon>
        <taxon>Stigmatella</taxon>
    </lineage>
</organism>
<evidence type="ECO:0000256" key="1">
    <source>
        <dbReference type="SAM" id="SignalP"/>
    </source>
</evidence>
<feature type="signal peptide" evidence="1">
    <location>
        <begin position="1"/>
        <end position="21"/>
    </location>
</feature>
<dbReference type="PATRIC" id="fig|378806.16.peg.6820"/>
<evidence type="ECO:0000313" key="2">
    <source>
        <dbReference type="EMBL" id="ADO74964.1"/>
    </source>
</evidence>
<keyword evidence="1" id="KW-0732">Signal</keyword>
<dbReference type="Proteomes" id="UP000001351">
    <property type="component" value="Chromosome"/>
</dbReference>
<sequence>MLRTRPWFLFLVALVFSGACRCDGPGLGNSRGDFRPREAEVNFGRVLEGGQARRTVTLLGTGRAEAQVTATAEAPFSVAPRTVSVPGGGSVEVEVVFTAGEGQVQGVLTLVAGSRTETVVLRGEGVRPLACVPSMQCRESRFELEPGLCVETLSPDGKACIPTSRCQENGRCQSGECVGAPRTCNDDNPCTVDACSPTEGCVTSEVSCPQPTNPCRVGVCDRESGCGERDAADYTVCGPTNCKTAHLCLFGSCRTLPTPEGFLCAPGTPCQGEGRCRGGDCVRPPVEDLVSRFSALLGGAPMAEEGGPVVLSHEGALFASVCDEDGGCRLVSFTGNGLQRFEVPYPDGGVRTLLAVSDAGVLVRESEGLERYALASPGERLWNALLREVGEGLDGGVPSTGVGRTAVSAEEEVVALVSWNGPEEDGEDAGADGGVRSTLVRLGADGGVLRAGPVEGFGGTGARVALDEQGRVVLSTAGGDRVVFAEPSDAGPGFDTVPLVDTANDGGTPGEPGASLAVASGWLFTGARSFTSTDGGAFSPVPWGEQRRPLDEPTLLLEDTGYAFARVCEDGGAPCTPQTGQLLLRALAVQDGGTRWEVPVAPPGSVSLLHEASLVSGGVVGTLSDITPDGGTPRTYLQLFAEGEALAVCPLAGDPRVAGATHVDRYLYVVLEREGTWRLEVFDLGLQGQAETRGWPQRHGLTGTRRARP</sequence>
<dbReference type="InterPro" id="IPR013783">
    <property type="entry name" value="Ig-like_fold"/>
</dbReference>